<dbReference type="SUPFAM" id="SSF54447">
    <property type="entry name" value="ssDNA-binding transcriptional regulator domain"/>
    <property type="match status" value="1"/>
</dbReference>
<protein>
    <submittedName>
        <fullName evidence="1">DUF1818 family protein</fullName>
    </submittedName>
</protein>
<reference evidence="1 2" key="1">
    <citation type="submission" date="2023-12" db="EMBL/GenBank/DDBJ databases">
        <title>Baltic Sea Cyanobacteria.</title>
        <authorList>
            <person name="Delbaje E."/>
            <person name="Fewer D.P."/>
            <person name="Shishido T.K."/>
        </authorList>
    </citation>
    <scope>NUCLEOTIDE SEQUENCE [LARGE SCALE GENOMIC DNA]</scope>
    <source>
        <strain evidence="1 2">UHCC 0281</strain>
    </source>
</reference>
<keyword evidence="2" id="KW-1185">Reference proteome</keyword>
<evidence type="ECO:0000313" key="2">
    <source>
        <dbReference type="Proteomes" id="UP001302329"/>
    </source>
</evidence>
<dbReference type="InterPro" id="IPR014947">
    <property type="entry name" value="DUF1818"/>
</dbReference>
<organism evidence="1 2">
    <name type="scientific">Cyanobium gracile UHCC 0281</name>
    <dbReference type="NCBI Taxonomy" id="3110309"/>
    <lineage>
        <taxon>Bacteria</taxon>
        <taxon>Bacillati</taxon>
        <taxon>Cyanobacteriota</taxon>
        <taxon>Cyanophyceae</taxon>
        <taxon>Synechococcales</taxon>
        <taxon>Prochlorococcaceae</taxon>
        <taxon>Cyanobium</taxon>
    </lineage>
</organism>
<dbReference type="Gene3D" id="2.30.31.10">
    <property type="entry name" value="Transcriptional Coactivator Pc4, Chain A"/>
    <property type="match status" value="1"/>
</dbReference>
<comment type="caution">
    <text evidence="1">The sequence shown here is derived from an EMBL/GenBank/DDBJ whole genome shotgun (WGS) entry which is preliminary data.</text>
</comment>
<gene>
    <name evidence="1" type="ORF">VB739_10385</name>
</gene>
<dbReference type="InterPro" id="IPR009044">
    <property type="entry name" value="ssDNA-bd_transcriptional_reg"/>
</dbReference>
<name>A0ABU5SWQ5_9CYAN</name>
<dbReference type="EMBL" id="JAYGHY010000032">
    <property type="protein sequence ID" value="MEA5442956.1"/>
    <property type="molecule type" value="Genomic_DNA"/>
</dbReference>
<dbReference type="RefSeq" id="WP_323356986.1">
    <property type="nucleotide sequence ID" value="NZ_JAYGHY010000032.1"/>
</dbReference>
<proteinExistence type="predicted"/>
<dbReference type="Proteomes" id="UP001302329">
    <property type="component" value="Unassembled WGS sequence"/>
</dbReference>
<accession>A0ABU5SWQ5</accession>
<sequence length="141" mass="14934">MEICEGQGWRLVVDPSRSPYTALIGGEGWACELTGAELLALQRASGQLTAQHVALADTLMAEEAIDIELELPIGDPRSDAGGSLWLGLRGDRGSWSLQLVLTPEPGSRGMEGGWTAAASAAFAAALERLRPTERNGEDQDC</sequence>
<dbReference type="Pfam" id="PF08848">
    <property type="entry name" value="DUF1818"/>
    <property type="match status" value="1"/>
</dbReference>
<evidence type="ECO:0000313" key="1">
    <source>
        <dbReference type="EMBL" id="MEA5442956.1"/>
    </source>
</evidence>